<dbReference type="GO" id="GO:0016787">
    <property type="term" value="F:hydrolase activity"/>
    <property type="evidence" value="ECO:0007669"/>
    <property type="project" value="InterPro"/>
</dbReference>
<evidence type="ECO:0000259" key="1">
    <source>
        <dbReference type="Pfam" id="PF00149"/>
    </source>
</evidence>
<dbReference type="InterPro" id="IPR029052">
    <property type="entry name" value="Metallo-depent_PP-like"/>
</dbReference>
<name>A0A2W4UA73_9CYAN</name>
<dbReference type="CDD" id="cd07397">
    <property type="entry name" value="MPP_NostocDevT-like"/>
    <property type="match status" value="1"/>
</dbReference>
<comment type="caution">
    <text evidence="2">The sequence shown here is derived from an EMBL/GenBank/DDBJ whole genome shotgun (WGS) entry which is preliminary data.</text>
</comment>
<organism evidence="2 3">
    <name type="scientific">Leptolyngbya foveolarum</name>
    <dbReference type="NCBI Taxonomy" id="47253"/>
    <lineage>
        <taxon>Bacteria</taxon>
        <taxon>Bacillati</taxon>
        <taxon>Cyanobacteriota</taxon>
        <taxon>Cyanophyceae</taxon>
        <taxon>Leptolyngbyales</taxon>
        <taxon>Leptolyngbyaceae</taxon>
        <taxon>Leptolyngbya group</taxon>
        <taxon>Leptolyngbya</taxon>
    </lineage>
</organism>
<dbReference type="Gene3D" id="3.60.21.10">
    <property type="match status" value="1"/>
</dbReference>
<dbReference type="InterPro" id="IPR004843">
    <property type="entry name" value="Calcineurin-like_PHP"/>
</dbReference>
<dbReference type="Proteomes" id="UP000249354">
    <property type="component" value="Unassembled WGS sequence"/>
</dbReference>
<gene>
    <name evidence="2" type="ORF">DCF25_11070</name>
</gene>
<proteinExistence type="predicted"/>
<dbReference type="AlphaFoldDB" id="A0A2W4UA73"/>
<protein>
    <submittedName>
        <fullName evidence="2">TIGR04168 family protein</fullName>
    </submittedName>
</protein>
<dbReference type="PANTHER" id="PTHR35769">
    <property type="entry name" value="CALCINEURIN-LIKE METALLO-PHOSPHOESTERASE SUPERFAMILY PROTEIN"/>
    <property type="match status" value="1"/>
</dbReference>
<reference evidence="3" key="1">
    <citation type="submission" date="2018-04" db="EMBL/GenBank/DDBJ databases">
        <authorList>
            <person name="Cornet L."/>
        </authorList>
    </citation>
    <scope>NUCLEOTIDE SEQUENCE [LARGE SCALE GENOMIC DNA]</scope>
</reference>
<dbReference type="NCBIfam" id="TIGR04168">
    <property type="entry name" value="TIGR04168 family protein"/>
    <property type="match status" value="1"/>
</dbReference>
<accession>A0A2W4UA73</accession>
<dbReference type="Pfam" id="PF00149">
    <property type="entry name" value="Metallophos"/>
    <property type="match status" value="1"/>
</dbReference>
<dbReference type="EMBL" id="QBMC01000067">
    <property type="protein sequence ID" value="PZO17522.1"/>
    <property type="molecule type" value="Genomic_DNA"/>
</dbReference>
<feature type="domain" description="Calcineurin-like phosphoesterase" evidence="1">
    <location>
        <begin position="11"/>
        <end position="225"/>
    </location>
</feature>
<dbReference type="SUPFAM" id="SSF56300">
    <property type="entry name" value="Metallo-dependent phosphatases"/>
    <property type="match status" value="1"/>
</dbReference>
<reference evidence="2 3" key="2">
    <citation type="submission" date="2018-06" db="EMBL/GenBank/DDBJ databases">
        <title>Metagenomic assembly of (sub)arctic Cyanobacteria and their associated microbiome from non-axenic cultures.</title>
        <authorList>
            <person name="Baurain D."/>
        </authorList>
    </citation>
    <scope>NUCLEOTIDE SEQUENCE [LARGE SCALE GENOMIC DNA]</scope>
    <source>
        <strain evidence="2">ULC129bin1</strain>
    </source>
</reference>
<sequence length="311" mass="34513">MHQSPTQDQVKIAVVGDIHDLWELEDNAALSHLNVDLAIFLGDYGNEAVEVVRRIAAVDLPKVAVMGNHDAYYSASNKGIKNCPYDRTREDWVQLQMDLLGDAHIGFSKREFPQFNLTIVGGRPFSWGGSKWRYRKFYSDRFDVRNFDESSDLILAAADEADHSTVIFVAHVGPLGLGSEPDDPCGKDWGKTSADYGDPDFARAIALTQESGKRVPLVTFGHMHHKLKKDSPQLRKRVVTDPEGTVYFNAANVPRIEKSEAGDRRSFSLVTLTDGNVAAISQIWLDANFKQLSAETLYASGQSMIPINSLS</sequence>
<evidence type="ECO:0000313" key="2">
    <source>
        <dbReference type="EMBL" id="PZO17522.1"/>
    </source>
</evidence>
<dbReference type="PANTHER" id="PTHR35769:SF2">
    <property type="entry name" value="CALCINEURIN-LIKE METALLO-PHOSPHOESTERASE SUPERFAMILY PROTEIN"/>
    <property type="match status" value="1"/>
</dbReference>
<evidence type="ECO:0000313" key="3">
    <source>
        <dbReference type="Proteomes" id="UP000249354"/>
    </source>
</evidence>
<dbReference type="InterPro" id="IPR027629">
    <property type="entry name" value="DevT-like"/>
</dbReference>